<organism evidence="3 4">
    <name type="scientific">Lactuca virosa</name>
    <dbReference type="NCBI Taxonomy" id="75947"/>
    <lineage>
        <taxon>Eukaryota</taxon>
        <taxon>Viridiplantae</taxon>
        <taxon>Streptophyta</taxon>
        <taxon>Embryophyta</taxon>
        <taxon>Tracheophyta</taxon>
        <taxon>Spermatophyta</taxon>
        <taxon>Magnoliopsida</taxon>
        <taxon>eudicotyledons</taxon>
        <taxon>Gunneridae</taxon>
        <taxon>Pentapetalae</taxon>
        <taxon>asterids</taxon>
        <taxon>campanulids</taxon>
        <taxon>Asterales</taxon>
        <taxon>Asteraceae</taxon>
        <taxon>Cichorioideae</taxon>
        <taxon>Cichorieae</taxon>
        <taxon>Lactucinae</taxon>
        <taxon>Lactuca</taxon>
    </lineage>
</organism>
<evidence type="ECO:0000313" key="4">
    <source>
        <dbReference type="Proteomes" id="UP001157418"/>
    </source>
</evidence>
<feature type="transmembrane region" description="Helical" evidence="2">
    <location>
        <begin position="223"/>
        <end position="243"/>
    </location>
</feature>
<evidence type="ECO:0000313" key="3">
    <source>
        <dbReference type="EMBL" id="CAH1452262.1"/>
    </source>
</evidence>
<keyword evidence="2" id="KW-1133">Transmembrane helix</keyword>
<feature type="compositionally biased region" description="Low complexity" evidence="1">
    <location>
        <begin position="934"/>
        <end position="944"/>
    </location>
</feature>
<dbReference type="Proteomes" id="UP001157418">
    <property type="component" value="Unassembled WGS sequence"/>
</dbReference>
<protein>
    <submittedName>
        <fullName evidence="3">Uncharacterized protein</fullName>
    </submittedName>
</protein>
<dbReference type="PANTHER" id="PTHR35307:SF6">
    <property type="entry name" value="TRANSMEMBRANE PROTEIN"/>
    <property type="match status" value="1"/>
</dbReference>
<feature type="compositionally biased region" description="Low complexity" evidence="1">
    <location>
        <begin position="673"/>
        <end position="684"/>
    </location>
</feature>
<proteinExistence type="predicted"/>
<feature type="compositionally biased region" description="Basic residues" evidence="1">
    <location>
        <begin position="867"/>
        <end position="881"/>
    </location>
</feature>
<dbReference type="PANTHER" id="PTHR35307">
    <property type="entry name" value="PROTEIN, PUTATIVE-RELATED"/>
    <property type="match status" value="1"/>
</dbReference>
<evidence type="ECO:0000256" key="1">
    <source>
        <dbReference type="SAM" id="MobiDB-lite"/>
    </source>
</evidence>
<comment type="caution">
    <text evidence="3">The sequence shown here is derived from an EMBL/GenBank/DDBJ whole genome shotgun (WGS) entry which is preliminary data.</text>
</comment>
<keyword evidence="4" id="KW-1185">Reference proteome</keyword>
<feature type="compositionally biased region" description="Pro residues" evidence="1">
    <location>
        <begin position="846"/>
        <end position="862"/>
    </location>
</feature>
<feature type="region of interest" description="Disordered" evidence="1">
    <location>
        <begin position="673"/>
        <end position="998"/>
    </location>
</feature>
<reference evidence="3 4" key="1">
    <citation type="submission" date="2022-01" db="EMBL/GenBank/DDBJ databases">
        <authorList>
            <person name="Xiong W."/>
            <person name="Schranz E."/>
        </authorList>
    </citation>
    <scope>NUCLEOTIDE SEQUENCE [LARGE SCALE GENOMIC DNA]</scope>
</reference>
<feature type="compositionally biased region" description="Pro residues" evidence="1">
    <location>
        <begin position="882"/>
        <end position="902"/>
    </location>
</feature>
<feature type="compositionally biased region" description="Low complexity" evidence="1">
    <location>
        <begin position="742"/>
        <end position="751"/>
    </location>
</feature>
<keyword evidence="2" id="KW-0472">Membrane</keyword>
<feature type="compositionally biased region" description="Low complexity" evidence="1">
    <location>
        <begin position="760"/>
        <end position="772"/>
    </location>
</feature>
<gene>
    <name evidence="3" type="ORF">LVIROSA_LOCUS37570</name>
</gene>
<feature type="compositionally biased region" description="Polar residues" evidence="1">
    <location>
        <begin position="792"/>
        <end position="803"/>
    </location>
</feature>
<feature type="compositionally biased region" description="Low complexity" evidence="1">
    <location>
        <begin position="912"/>
        <end position="924"/>
    </location>
</feature>
<accession>A0AAU9PQD6</accession>
<sequence>MDIYGRPEHDPEFQVLKASCPNITTEYLYTLWNLVYQSRQQNQYSKPMPWIGIYIALASLLCVVAMVADLLHGLRNRKLWFPCDMDQATKLGSMSFMCTMMANLLPSLATLDDKELVSNMIALAVMSKQILESKYQTANQTALEDQELNVGRLTVEKLYQHVRKYWIMAGTGSPQFMTVCSITTSASGVICAASTGFFISVMIHRYPRVGHQEDYRSDYKWSMVVIFVIQSIGVILGTIAPLARCFSTLSFDMSIKWIWKHLKISIVEESYRTQKLYDWKHSCIPFLSGARKCKIVIQHLKIQSIILCIGFQKIVAIACKMITMITILILICVLCCRACWKWLKAMFSTSCHTLGEQPKEQLGKDEDLRGYVLQIQDDIQFTERTLKRLLKSVNRLIRKAEKQQPKNLMKLLSESRGFEGLAKFDSNHVPSLLSQEYVSCWSLPLVTLTSIAMSLPNIEKNMVDCLLNGVSEGLLYVTLVEESLNATDHDHVSIQKAAETLWVDVEVYHKWLGTKLPNPKSKVNTPGDILKWLRDKAKKKVNKVESMDIRSRSYGSKYMSICANSMYRITETILLNYHDNIEQVSQEELFAHVSSMIADIIAACLTNLPQVILMKCHESVIEKREASVQAAAQLLGETTQIIITLQDRELPRLNPDELAFIDKWSGAYLENSTTTHLHHPSSSPNQHHLPPLLTTNHNHSPPPPTITTHHYPPPPTNTHHVSLPTTHHHPPPPPPTHHSHHPSPTTTTTHTHPPKPPPITTTTTTHNHATSTTHHHHPPPQAPPPPIKTTTRHNQPPLSTNHYHPSPPPTITTHLHHLLPPPATTTPTHHHHPNHPLTPPATTTYPPQPPPATTNHHQPPPATTITTHHHHPTTTTRHHHPPPPPNTHHYPPPIITHHPPPSSSTTHHDHQTNTTYHHYLPPITTHHHQPPPTTYHYPTPITTHHPPPPQPPTYTTRHNHPHPPLTTTTTTHQHHPKTNTNTPTHQHHQKPTPTPPPTTTTCDYIYAYDLHGYDSFLSK</sequence>
<dbReference type="EMBL" id="CAKMRJ010005745">
    <property type="protein sequence ID" value="CAH1452262.1"/>
    <property type="molecule type" value="Genomic_DNA"/>
</dbReference>
<keyword evidence="2" id="KW-0812">Transmembrane</keyword>
<dbReference type="AlphaFoldDB" id="A0AAU9PQD6"/>
<name>A0AAU9PQD6_9ASTR</name>
<feature type="compositionally biased region" description="Pro residues" evidence="1">
    <location>
        <begin position="700"/>
        <end position="716"/>
    </location>
</feature>
<feature type="transmembrane region" description="Helical" evidence="2">
    <location>
        <begin position="51"/>
        <end position="71"/>
    </location>
</feature>
<evidence type="ECO:0000256" key="2">
    <source>
        <dbReference type="SAM" id="Phobius"/>
    </source>
</evidence>
<feature type="transmembrane region" description="Helical" evidence="2">
    <location>
        <begin position="176"/>
        <end position="203"/>
    </location>
</feature>